<evidence type="ECO:0000313" key="8">
    <source>
        <dbReference type="EMBL" id="GMH26387.1"/>
    </source>
</evidence>
<feature type="binding site" evidence="4">
    <location>
        <position position="558"/>
    </location>
    <ligand>
        <name>substrate</name>
    </ligand>
</feature>
<organism evidence="8 9">
    <name type="scientific">Nepenthes gracilis</name>
    <name type="common">Slender pitcher plant</name>
    <dbReference type="NCBI Taxonomy" id="150966"/>
    <lineage>
        <taxon>Eukaryota</taxon>
        <taxon>Viridiplantae</taxon>
        <taxon>Streptophyta</taxon>
        <taxon>Embryophyta</taxon>
        <taxon>Tracheophyta</taxon>
        <taxon>Spermatophyta</taxon>
        <taxon>Magnoliopsida</taxon>
        <taxon>eudicotyledons</taxon>
        <taxon>Gunneridae</taxon>
        <taxon>Pentapetalae</taxon>
        <taxon>Caryophyllales</taxon>
        <taxon>Nepenthaceae</taxon>
        <taxon>Nepenthes</taxon>
    </lineage>
</organism>
<evidence type="ECO:0000259" key="7">
    <source>
        <dbReference type="PROSITE" id="PS50006"/>
    </source>
</evidence>
<dbReference type="CDD" id="cd00060">
    <property type="entry name" value="FHA"/>
    <property type="match status" value="1"/>
</dbReference>
<keyword evidence="9" id="KW-1185">Reference proteome</keyword>
<dbReference type="CDD" id="cd09123">
    <property type="entry name" value="PLDc_Tdp1_2"/>
    <property type="match status" value="1"/>
</dbReference>
<dbReference type="PANTHER" id="PTHR12415:SF3">
    <property type="entry name" value="OS04G0403400 PROTEIN"/>
    <property type="match status" value="1"/>
</dbReference>
<dbReference type="Gene3D" id="3.30.70.2330">
    <property type="match status" value="1"/>
</dbReference>
<dbReference type="GO" id="GO:0008081">
    <property type="term" value="F:phosphoric diester hydrolase activity"/>
    <property type="evidence" value="ECO:0007669"/>
    <property type="project" value="InterPro"/>
</dbReference>
<dbReference type="Pfam" id="PF08797">
    <property type="entry name" value="HIRAN"/>
    <property type="match status" value="1"/>
</dbReference>
<comment type="caution">
    <text evidence="8">The sequence shown here is derived from an EMBL/GenBank/DDBJ whole genome shotgun (WGS) entry which is preliminary data.</text>
</comment>
<dbReference type="Gene3D" id="2.60.200.20">
    <property type="match status" value="1"/>
</dbReference>
<keyword evidence="2" id="KW-0378">Hydrolase</keyword>
<dbReference type="InterPro" id="IPR000253">
    <property type="entry name" value="FHA_dom"/>
</dbReference>
<reference evidence="8" key="1">
    <citation type="submission" date="2023-05" db="EMBL/GenBank/DDBJ databases">
        <title>Nepenthes gracilis genome sequencing.</title>
        <authorList>
            <person name="Fukushima K."/>
        </authorList>
    </citation>
    <scope>NUCLEOTIDE SEQUENCE</scope>
    <source>
        <strain evidence="8">SING2019-196</strain>
    </source>
</reference>
<keyword evidence="1" id="KW-0479">Metal-binding</keyword>
<evidence type="ECO:0000256" key="4">
    <source>
        <dbReference type="PIRSR" id="PIRSR610347-2"/>
    </source>
</evidence>
<dbReference type="SUPFAM" id="SSF49879">
    <property type="entry name" value="SMAD/FHA domain"/>
    <property type="match status" value="1"/>
</dbReference>
<dbReference type="SUPFAM" id="SSF56024">
    <property type="entry name" value="Phospholipase D/nuclease"/>
    <property type="match status" value="2"/>
</dbReference>
<evidence type="ECO:0000256" key="6">
    <source>
        <dbReference type="SAM" id="MobiDB-lite"/>
    </source>
</evidence>
<evidence type="ECO:0000256" key="3">
    <source>
        <dbReference type="PIRSR" id="PIRSR610347-1"/>
    </source>
</evidence>
<feature type="domain" description="FHA" evidence="7">
    <location>
        <begin position="91"/>
        <end position="188"/>
    </location>
</feature>
<evidence type="ECO:0000256" key="2">
    <source>
        <dbReference type="ARBA" id="ARBA00022801"/>
    </source>
</evidence>
<dbReference type="Proteomes" id="UP001279734">
    <property type="component" value="Unassembled WGS sequence"/>
</dbReference>
<accession>A0AAD3TDA1</accession>
<dbReference type="GO" id="GO:0016818">
    <property type="term" value="F:hydrolase activity, acting on acid anhydrides, in phosphorus-containing anhydrides"/>
    <property type="evidence" value="ECO:0007669"/>
    <property type="project" value="InterPro"/>
</dbReference>
<protein>
    <recommendedName>
        <fullName evidence="7">FHA domain-containing protein</fullName>
    </recommendedName>
</protein>
<dbReference type="GO" id="GO:0005634">
    <property type="term" value="C:nucleus"/>
    <property type="evidence" value="ECO:0007669"/>
    <property type="project" value="InterPro"/>
</dbReference>
<feature type="compositionally biased region" description="Polar residues" evidence="6">
    <location>
        <begin position="1"/>
        <end position="17"/>
    </location>
</feature>
<dbReference type="Pfam" id="PF06087">
    <property type="entry name" value="Tyr-DNA_phospho"/>
    <property type="match status" value="2"/>
</dbReference>
<gene>
    <name evidence="8" type="ORF">Nepgr_028230</name>
</gene>
<evidence type="ECO:0000256" key="1">
    <source>
        <dbReference type="ARBA" id="ARBA00022723"/>
    </source>
</evidence>
<feature type="binding site" evidence="4">
    <location>
        <position position="989"/>
    </location>
    <ligand>
        <name>substrate</name>
    </ligand>
</feature>
<feature type="region of interest" description="Disordered" evidence="6">
    <location>
        <begin position="1"/>
        <end position="40"/>
    </location>
</feature>
<dbReference type="InterPro" id="IPR014905">
    <property type="entry name" value="HIRAN"/>
</dbReference>
<dbReference type="AlphaFoldDB" id="A0AAD3TDA1"/>
<name>A0AAD3TDA1_NEPGR</name>
<dbReference type="GO" id="GO:0006281">
    <property type="term" value="P:DNA repair"/>
    <property type="evidence" value="ECO:0007669"/>
    <property type="project" value="InterPro"/>
</dbReference>
<feature type="active site" description="Proton donor/acceptor" evidence="3">
    <location>
        <position position="987"/>
    </location>
</feature>
<dbReference type="PROSITE" id="PS50006">
    <property type="entry name" value="FHA_DOMAIN"/>
    <property type="match status" value="1"/>
</dbReference>
<dbReference type="PANTHER" id="PTHR12415">
    <property type="entry name" value="TYROSYL-DNA PHOSPHODIESTERASE 1"/>
    <property type="match status" value="1"/>
</dbReference>
<evidence type="ECO:0000313" key="9">
    <source>
        <dbReference type="Proteomes" id="UP001279734"/>
    </source>
</evidence>
<dbReference type="EMBL" id="BSYO01000031">
    <property type="protein sequence ID" value="GMH26387.1"/>
    <property type="molecule type" value="Genomic_DNA"/>
</dbReference>
<dbReference type="Gene3D" id="3.30.870.10">
    <property type="entry name" value="Endonuclease Chain A"/>
    <property type="match status" value="2"/>
</dbReference>
<dbReference type="InterPro" id="IPR010347">
    <property type="entry name" value="Tdp1"/>
</dbReference>
<sequence>MRSFDTSSSYAYQSRNINNKRSRGNNVLQKPSSSVKKSKRKAAVALVDVKQLDHDGNDNDNDQEGDGDVPLFTTSTGRRCSALCLNPDQPYTIGRSARHSHFMFCHPCVSKRHCQILFDASLRKLYILDGAFSVTHNVSVCCIVNQFRDRLIKMKEKDEEMERGIPISASMARFRASMNGVFLNGVRIGEGFATELSAGDEVMLVCGNETGACGSCSRIGFIISRIVFQEEAVEHRCDDNPSEKLMLFRSLSTGKLNKRIFALSKSDSELFRSGCDDIVAQAKALLTCCRQILCSDDPVSYIRRCVVPRYDFDGTNDCNSKKRELHNHLEFPLNGGLQVKSAMPGLRQQKRFFDSSDIMRSMQILGAPVVLSTSIAIPRQKVASMEAKGDHRECVTDAFNRDIDNDITNGLPLNSVDGRNAYSDVVGQNRCWDKFILSPGKNFYLNRLVDMQHSSIGQCNVTSLPELLHPIDRITKMFVATFTSDILWFLSYCKIPIHLPVTIACHNSERCWSTGLDQRSSVPYPEYPNLVVVYPPFPVVVAFGKESKKQGIACHHPKLLVLQREDSMRVIVTSANLVAKQWNNVTNTIWWQDFPRSVSPDFSCLFTQIQNADANENSKSDFAAQLAGFMATLLTDVPSQAHWIVELTKYDFSGATGYLIASVPGIHSFRARSSSELMQFLSAYQCKSSSSDMNFLGSVEASVVGLSHLFQTKADSNGARLRKLATFLGKSCKKEFGMADIVLKRSKNVPADANAVSVLVPYPNESSEGDCVQLGFLPRNTAKWVSPLWDIEFFRFSGYIFPKEALEAALGGNGMKVQLILHVSQGPNFQDMLKMMQFEHVIALCSLIASLQRSVGLWRLEEVLSRYKWPEALESDFIYGASSIGSSLNPQFLAAFSSAAGKKQLQPFDSEESDPEWGCWNASHELKCPSMRVIFPTIERVKNARSGILPSKYILCFSERTWQRLKMVDILHDAIPHPSERAGHPMHIKVARRRFQSKAGTSSFGWVYCGSHNLSPAAWGRPISGPSAGQVNGSVNSTSSASRLHICNYELGVVFVFPPPETYGHTEKSSMRLDDIILPFLMPAPKYGPQDRPATKQAMKEALAEMVAEAATVAVEEVTEEIPDEEEEVTEAAQYMAAAAEEEEERRPMQRYCGVRSTHWRVSLILTVFLMVKILSMQLGWLRLLV</sequence>
<feature type="site" description="Interaction with DNA" evidence="5">
    <location>
        <position position="1015"/>
    </location>
</feature>
<dbReference type="GO" id="GO:0003676">
    <property type="term" value="F:nucleic acid binding"/>
    <property type="evidence" value="ECO:0007669"/>
    <property type="project" value="InterPro"/>
</dbReference>
<dbReference type="CDD" id="cd09122">
    <property type="entry name" value="PLDc_Tdp1_1"/>
    <property type="match status" value="1"/>
</dbReference>
<dbReference type="InterPro" id="IPR008984">
    <property type="entry name" value="SMAD_FHA_dom_sf"/>
</dbReference>
<dbReference type="GO" id="GO:0008270">
    <property type="term" value="F:zinc ion binding"/>
    <property type="evidence" value="ECO:0007669"/>
    <property type="project" value="InterPro"/>
</dbReference>
<evidence type="ECO:0000256" key="5">
    <source>
        <dbReference type="PIRSR" id="PIRSR610347-3"/>
    </source>
</evidence>
<proteinExistence type="predicted"/>
<feature type="active site" description="Nucleophile" evidence="3">
    <location>
        <position position="556"/>
    </location>
</feature>